<dbReference type="InterPro" id="IPR015956">
    <property type="entry name" value="Peniciliin-bd_prot_C_sf"/>
</dbReference>
<dbReference type="GO" id="GO:0006508">
    <property type="term" value="P:proteolysis"/>
    <property type="evidence" value="ECO:0007669"/>
    <property type="project" value="UniProtKB-KW"/>
</dbReference>
<name>A0A9X4AKD7_9BACI</name>
<dbReference type="PRINTS" id="PR00725">
    <property type="entry name" value="DADACBPTASE1"/>
</dbReference>
<dbReference type="GO" id="GO:0009252">
    <property type="term" value="P:peptidoglycan biosynthetic process"/>
    <property type="evidence" value="ECO:0007669"/>
    <property type="project" value="UniProtKB-KW"/>
</dbReference>
<comment type="catalytic activity">
    <reaction evidence="12">
        <text>Preferential cleavage: (Ac)2-L-Lys-D-Ala-|-D-Ala. Also transpeptidation of peptidyl-alanyl moieties that are N-acyl substituents of D-alanine.</text>
        <dbReference type="EC" id="3.4.16.4"/>
    </reaction>
</comment>
<comment type="caution">
    <text evidence="18">The sequence shown here is derived from an EMBL/GenBank/DDBJ whole genome shotgun (WGS) entry which is preliminary data.</text>
</comment>
<evidence type="ECO:0000256" key="10">
    <source>
        <dbReference type="ARBA" id="ARBA00022984"/>
    </source>
</evidence>
<keyword evidence="11" id="KW-0961">Cell wall biogenesis/degradation</keyword>
<comment type="similarity">
    <text evidence="3 15">Belongs to the peptidase S11 family.</text>
</comment>
<dbReference type="GO" id="GO:0009002">
    <property type="term" value="F:serine-type D-Ala-D-Ala carboxypeptidase activity"/>
    <property type="evidence" value="ECO:0007669"/>
    <property type="project" value="UniProtKB-EC"/>
</dbReference>
<dbReference type="InterPro" id="IPR037167">
    <property type="entry name" value="Peptidase_S11_C_sf"/>
</dbReference>
<dbReference type="Gene3D" id="3.40.710.10">
    <property type="entry name" value="DD-peptidase/beta-lactamase superfamily"/>
    <property type="match status" value="1"/>
</dbReference>
<evidence type="ECO:0000256" key="2">
    <source>
        <dbReference type="ARBA" id="ARBA00004752"/>
    </source>
</evidence>
<feature type="binding site" evidence="14">
    <location>
        <position position="258"/>
    </location>
    <ligand>
        <name>substrate</name>
    </ligand>
</feature>
<protein>
    <recommendedName>
        <fullName evidence="4">serine-type D-Ala-D-Ala carboxypeptidase</fullName>
        <ecNumber evidence="4">3.4.16.4</ecNumber>
    </recommendedName>
</protein>
<evidence type="ECO:0000256" key="1">
    <source>
        <dbReference type="ARBA" id="ARBA00003217"/>
    </source>
</evidence>
<evidence type="ECO:0000256" key="6">
    <source>
        <dbReference type="ARBA" id="ARBA00022670"/>
    </source>
</evidence>
<organism evidence="18 19">
    <name type="scientific">Aquibacillus koreensis</name>
    <dbReference type="NCBI Taxonomy" id="279446"/>
    <lineage>
        <taxon>Bacteria</taxon>
        <taxon>Bacillati</taxon>
        <taxon>Bacillota</taxon>
        <taxon>Bacilli</taxon>
        <taxon>Bacillales</taxon>
        <taxon>Bacillaceae</taxon>
        <taxon>Aquibacillus</taxon>
    </lineage>
</organism>
<reference evidence="18" key="1">
    <citation type="submission" date="2022-06" db="EMBL/GenBank/DDBJ databases">
        <title>Aquibacillus sp. a new bacterium isolated from soil saline samples.</title>
        <authorList>
            <person name="Galisteo C."/>
            <person name="De La Haba R."/>
            <person name="Sanchez-Porro C."/>
            <person name="Ventosa A."/>
        </authorList>
    </citation>
    <scope>NUCLEOTIDE SEQUENCE</scope>
    <source>
        <strain evidence="18">JCM 12387</strain>
    </source>
</reference>
<evidence type="ECO:0000256" key="13">
    <source>
        <dbReference type="PIRSR" id="PIRSR618044-1"/>
    </source>
</evidence>
<feature type="active site" description="Acyl-ester intermediate" evidence="13">
    <location>
        <position position="66"/>
    </location>
</feature>
<comment type="function">
    <text evidence="1">Removes C-terminal D-alanyl residues from sugar-peptide cell wall precursors.</text>
</comment>
<keyword evidence="9" id="KW-0133">Cell shape</keyword>
<feature type="signal peptide" evidence="16">
    <location>
        <begin position="1"/>
        <end position="31"/>
    </location>
</feature>
<dbReference type="Pfam" id="PF00768">
    <property type="entry name" value="Peptidase_S11"/>
    <property type="match status" value="1"/>
</dbReference>
<feature type="active site" evidence="13">
    <location>
        <position position="130"/>
    </location>
</feature>
<evidence type="ECO:0000313" key="18">
    <source>
        <dbReference type="EMBL" id="MDC3422739.1"/>
    </source>
</evidence>
<evidence type="ECO:0000256" key="9">
    <source>
        <dbReference type="ARBA" id="ARBA00022960"/>
    </source>
</evidence>
<keyword evidence="7 16" id="KW-0732">Signal</keyword>
<evidence type="ECO:0000256" key="8">
    <source>
        <dbReference type="ARBA" id="ARBA00022801"/>
    </source>
</evidence>
<dbReference type="InterPro" id="IPR012338">
    <property type="entry name" value="Beta-lactam/transpept-like"/>
</dbReference>
<keyword evidence="8" id="KW-0378">Hydrolase</keyword>
<dbReference type="PANTHER" id="PTHR21581">
    <property type="entry name" value="D-ALANYL-D-ALANINE CARBOXYPEPTIDASE"/>
    <property type="match status" value="1"/>
</dbReference>
<evidence type="ECO:0000256" key="7">
    <source>
        <dbReference type="ARBA" id="ARBA00022729"/>
    </source>
</evidence>
<keyword evidence="10" id="KW-0573">Peptidoglycan synthesis</keyword>
<dbReference type="Proteomes" id="UP001145072">
    <property type="component" value="Unassembled WGS sequence"/>
</dbReference>
<evidence type="ECO:0000256" key="3">
    <source>
        <dbReference type="ARBA" id="ARBA00007164"/>
    </source>
</evidence>
<dbReference type="EMBL" id="JAMQJZ010000027">
    <property type="protein sequence ID" value="MDC3422739.1"/>
    <property type="molecule type" value="Genomic_DNA"/>
</dbReference>
<evidence type="ECO:0000256" key="11">
    <source>
        <dbReference type="ARBA" id="ARBA00023316"/>
    </source>
</evidence>
<dbReference type="PANTHER" id="PTHR21581:SF11">
    <property type="entry name" value="D-ALANYL-D-ALANINE CARBOXYPEPTIDASE DACA"/>
    <property type="match status" value="1"/>
</dbReference>
<sequence length="449" mass="49219">MRHKLRASFFGLLAFLIVVSSVTVNPLSSKAAESFDVAAESAILVDAETGKILFAKNADIKLPPASMTKMMTEYLVLEAINEGQISWDTTTLISDRAYNVSASSISSGIGLIQDKQYTVRELYEAMAIISDNATTIALAELVAGSEGEFVTMMNAKAEEMGLTEYQFVNATGLSNKDYTDIGLEAPEGTDPNADDLLSARSSALLAYHLLNDYPEVLEFSSTLLSELDGRELQNLNWMLPWEDNNFVQYGVEGVDGLKTGWTTEAGYCFTGTAERDGRRLITVVMKTESKGARFVETGKLLEYGFGQFEKQELYPAGFQIEDESSIDVAKGKEEMVEIETSAPISATIKNGDQDSYSVHYTFDESKLNEDGELTAPIEEGEKVGTMELVYNGDIDYGYINGDGLVQSVDLITTSAVEKQNWFMLTLSGIGDFFSNIFTSVVDTVKGWFS</sequence>
<gene>
    <name evidence="18" type="ORF">NC661_20520</name>
</gene>
<evidence type="ECO:0000259" key="17">
    <source>
        <dbReference type="SMART" id="SM00936"/>
    </source>
</evidence>
<evidence type="ECO:0000256" key="4">
    <source>
        <dbReference type="ARBA" id="ARBA00012448"/>
    </source>
</evidence>
<dbReference type="SMART" id="SM00936">
    <property type="entry name" value="PBP5_C"/>
    <property type="match status" value="1"/>
</dbReference>
<evidence type="ECO:0000313" key="19">
    <source>
        <dbReference type="Proteomes" id="UP001145072"/>
    </source>
</evidence>
<keyword evidence="5 18" id="KW-0121">Carboxypeptidase</keyword>
<keyword evidence="6" id="KW-0645">Protease</keyword>
<evidence type="ECO:0000256" key="16">
    <source>
        <dbReference type="SAM" id="SignalP"/>
    </source>
</evidence>
<proteinExistence type="inferred from homology"/>
<dbReference type="EC" id="3.4.16.4" evidence="4"/>
<keyword evidence="19" id="KW-1185">Reference proteome</keyword>
<dbReference type="RefSeq" id="WP_259870450.1">
    <property type="nucleotide sequence ID" value="NZ_JAMQJZ010000027.1"/>
</dbReference>
<dbReference type="SUPFAM" id="SSF69189">
    <property type="entry name" value="Penicillin-binding protein associated domain"/>
    <property type="match status" value="1"/>
</dbReference>
<evidence type="ECO:0000256" key="15">
    <source>
        <dbReference type="RuleBase" id="RU004016"/>
    </source>
</evidence>
<evidence type="ECO:0000256" key="12">
    <source>
        <dbReference type="ARBA" id="ARBA00034000"/>
    </source>
</evidence>
<dbReference type="GO" id="GO:0008360">
    <property type="term" value="P:regulation of cell shape"/>
    <property type="evidence" value="ECO:0007669"/>
    <property type="project" value="UniProtKB-KW"/>
</dbReference>
<evidence type="ECO:0000256" key="5">
    <source>
        <dbReference type="ARBA" id="ARBA00022645"/>
    </source>
</evidence>
<dbReference type="InterPro" id="IPR018044">
    <property type="entry name" value="Peptidase_S11"/>
</dbReference>
<dbReference type="Pfam" id="PF07943">
    <property type="entry name" value="PBP5_C"/>
    <property type="match status" value="1"/>
</dbReference>
<dbReference type="InterPro" id="IPR001967">
    <property type="entry name" value="Peptidase_S11_N"/>
</dbReference>
<dbReference type="InterPro" id="IPR012907">
    <property type="entry name" value="Peptidase_S11_C"/>
</dbReference>
<evidence type="ECO:0000256" key="14">
    <source>
        <dbReference type="PIRSR" id="PIRSR618044-2"/>
    </source>
</evidence>
<feature type="domain" description="Peptidase S11 D-Ala-D-Ala carboxypeptidase A C-terminal" evidence="17">
    <location>
        <begin position="308"/>
        <end position="418"/>
    </location>
</feature>
<dbReference type="SUPFAM" id="SSF56601">
    <property type="entry name" value="beta-lactamase/transpeptidase-like"/>
    <property type="match status" value="1"/>
</dbReference>
<comment type="pathway">
    <text evidence="2">Cell wall biogenesis; peptidoglycan biosynthesis.</text>
</comment>
<accession>A0A9X4AKD7</accession>
<feature type="chain" id="PRO_5040801735" description="serine-type D-Ala-D-Ala carboxypeptidase" evidence="16">
    <location>
        <begin position="32"/>
        <end position="449"/>
    </location>
</feature>
<feature type="active site" description="Proton acceptor" evidence="13">
    <location>
        <position position="69"/>
    </location>
</feature>
<dbReference type="Gene3D" id="2.60.410.10">
    <property type="entry name" value="D-Ala-D-Ala carboxypeptidase, C-terminal domain"/>
    <property type="match status" value="1"/>
</dbReference>
<dbReference type="GO" id="GO:0071555">
    <property type="term" value="P:cell wall organization"/>
    <property type="evidence" value="ECO:0007669"/>
    <property type="project" value="UniProtKB-KW"/>
</dbReference>
<dbReference type="AlphaFoldDB" id="A0A9X4AKD7"/>